<keyword evidence="4" id="KW-1185">Reference proteome</keyword>
<sequence>MLIYKETNDNYILGIWKIEESADTLLSLLDKDTSEDFRRIYTSENRLLEKAATKLLLNELIGSSVRILYKPNGKPYLENDSRNISISHTKGYAAVILSGCERSGIDIEYISDRVKRIQSRFISAKEYIDPDNEINHLLLHWSAKETMYKALSREGVVLNEDFIIEKFIPSDSGIIAAKETFSEKQLCFNIQYFISDDYVLTYTV</sequence>
<dbReference type="OrthoDB" id="1190494at2"/>
<dbReference type="AlphaFoldDB" id="A0A1M4ZZP8"/>
<dbReference type="Pfam" id="PF01648">
    <property type="entry name" value="ACPS"/>
    <property type="match status" value="1"/>
</dbReference>
<dbReference type="EMBL" id="FQUC01000004">
    <property type="protein sequence ID" value="SHF23451.1"/>
    <property type="molecule type" value="Genomic_DNA"/>
</dbReference>
<dbReference type="SUPFAM" id="SSF56214">
    <property type="entry name" value="4'-phosphopantetheinyl transferase"/>
    <property type="match status" value="2"/>
</dbReference>
<dbReference type="Gene3D" id="3.90.470.20">
    <property type="entry name" value="4'-phosphopantetheinyl transferase domain"/>
    <property type="match status" value="1"/>
</dbReference>
<feature type="domain" description="4'-phosphopantetheinyl transferase" evidence="2">
    <location>
        <begin position="104"/>
        <end position="202"/>
    </location>
</feature>
<evidence type="ECO:0000313" key="4">
    <source>
        <dbReference type="Proteomes" id="UP000184480"/>
    </source>
</evidence>
<dbReference type="InterPro" id="IPR037143">
    <property type="entry name" value="4-PPantetheinyl_Trfase_dom_sf"/>
</dbReference>
<accession>A0A1M4ZZP8</accession>
<reference evidence="4" key="1">
    <citation type="submission" date="2016-11" db="EMBL/GenBank/DDBJ databases">
        <authorList>
            <person name="Varghese N."/>
            <person name="Submissions S."/>
        </authorList>
    </citation>
    <scope>NUCLEOTIDE SEQUENCE [LARGE SCALE GENOMIC DNA]</scope>
    <source>
        <strain evidence="4">DSM 27370</strain>
    </source>
</reference>
<name>A0A1M4ZZP8_9BACT</name>
<protein>
    <submittedName>
        <fullName evidence="3">Phosphopantetheinyl transferase</fullName>
    </submittedName>
</protein>
<organism evidence="3 4">
    <name type="scientific">Dysgonomonas macrotermitis</name>
    <dbReference type="NCBI Taxonomy" id="1346286"/>
    <lineage>
        <taxon>Bacteria</taxon>
        <taxon>Pseudomonadati</taxon>
        <taxon>Bacteroidota</taxon>
        <taxon>Bacteroidia</taxon>
        <taxon>Bacteroidales</taxon>
        <taxon>Dysgonomonadaceae</taxon>
        <taxon>Dysgonomonas</taxon>
    </lineage>
</organism>
<dbReference type="GO" id="GO:0008897">
    <property type="term" value="F:holo-[acyl-carrier-protein] synthase activity"/>
    <property type="evidence" value="ECO:0007669"/>
    <property type="project" value="InterPro"/>
</dbReference>
<dbReference type="GO" id="GO:0000287">
    <property type="term" value="F:magnesium ion binding"/>
    <property type="evidence" value="ECO:0007669"/>
    <property type="project" value="InterPro"/>
</dbReference>
<dbReference type="STRING" id="1346286.SAMN05444362_104239"/>
<dbReference type="InterPro" id="IPR008278">
    <property type="entry name" value="4-PPantetheinyl_Trfase_dom"/>
</dbReference>
<evidence type="ECO:0000259" key="2">
    <source>
        <dbReference type="Pfam" id="PF01648"/>
    </source>
</evidence>
<gene>
    <name evidence="3" type="ORF">SAMN05444362_104239</name>
</gene>
<keyword evidence="1 3" id="KW-0808">Transferase</keyword>
<proteinExistence type="predicted"/>
<evidence type="ECO:0000256" key="1">
    <source>
        <dbReference type="ARBA" id="ARBA00022679"/>
    </source>
</evidence>
<evidence type="ECO:0000313" key="3">
    <source>
        <dbReference type="EMBL" id="SHF23451.1"/>
    </source>
</evidence>
<dbReference type="RefSeq" id="WP_062182109.1">
    <property type="nucleotide sequence ID" value="NZ_BBXL01000015.1"/>
</dbReference>
<dbReference type="Proteomes" id="UP000184480">
    <property type="component" value="Unassembled WGS sequence"/>
</dbReference>